<dbReference type="GO" id="GO:0016747">
    <property type="term" value="F:acyltransferase activity, transferring groups other than amino-acyl groups"/>
    <property type="evidence" value="ECO:0007669"/>
    <property type="project" value="InterPro"/>
</dbReference>
<reference evidence="2 3" key="1">
    <citation type="submission" date="2015-11" db="EMBL/GenBank/DDBJ databases">
        <title>Whole-Genome Sequence of Candidatus Oderbacter manganicum from the National Park Lower Oder Valley, Germany.</title>
        <authorList>
            <person name="Braun B."/>
            <person name="Liere K."/>
            <person name="Szewzyk U."/>
        </authorList>
    </citation>
    <scope>NUCLEOTIDE SEQUENCE [LARGE SCALE GENOMIC DNA]</scope>
    <source>
        <strain evidence="2 3">OTSz_A_272</strain>
    </source>
</reference>
<proteinExistence type="predicted"/>
<dbReference type="KEGG" id="cbot:ATE48_05215"/>
<dbReference type="AlphaFoldDB" id="A0A1B1AFP6"/>
<dbReference type="OrthoDB" id="6293260at2"/>
<evidence type="ECO:0000313" key="3">
    <source>
        <dbReference type="Proteomes" id="UP000092498"/>
    </source>
</evidence>
<dbReference type="InterPro" id="IPR016181">
    <property type="entry name" value="Acyl_CoA_acyltransferase"/>
</dbReference>
<dbReference type="SUPFAM" id="SSF55729">
    <property type="entry name" value="Acyl-CoA N-acyltransferases (Nat)"/>
    <property type="match status" value="1"/>
</dbReference>
<keyword evidence="3" id="KW-1185">Reference proteome</keyword>
<evidence type="ECO:0000259" key="1">
    <source>
        <dbReference type="Pfam" id="PF13302"/>
    </source>
</evidence>
<gene>
    <name evidence="2" type="ORF">ATE48_05215</name>
</gene>
<dbReference type="EMBL" id="CP013244">
    <property type="protein sequence ID" value="ANP45355.1"/>
    <property type="molecule type" value="Genomic_DNA"/>
</dbReference>
<dbReference type="Proteomes" id="UP000092498">
    <property type="component" value="Chromosome"/>
</dbReference>
<evidence type="ECO:0000313" key="2">
    <source>
        <dbReference type="EMBL" id="ANP45355.1"/>
    </source>
</evidence>
<accession>A0A1B1AFP6</accession>
<dbReference type="Pfam" id="PF13302">
    <property type="entry name" value="Acetyltransf_3"/>
    <property type="match status" value="1"/>
</dbReference>
<sequence length="171" mass="19176">MMVPVIETERLRLRGHELRDFDASAGMWGDQDVTRFIGGKPSTREDSWGRLLRYIGHWQALDHGFWLIEDKATGVFVGEGGFGSFKREIAPRIEAPEQGWALSPAMHGKGYAFEAMSAAAAWGERFFGRTDFVCIIAPENQPSLALAGKLGYREYTRASYKGETTVMLRRA</sequence>
<keyword evidence="2" id="KW-0808">Transferase</keyword>
<organism evidence="2 3">
    <name type="scientific">Candidatus Viadribacter manganicus</name>
    <dbReference type="NCBI Taxonomy" id="1759059"/>
    <lineage>
        <taxon>Bacteria</taxon>
        <taxon>Pseudomonadati</taxon>
        <taxon>Pseudomonadota</taxon>
        <taxon>Alphaproteobacteria</taxon>
        <taxon>Hyphomonadales</taxon>
        <taxon>Hyphomonadaceae</taxon>
        <taxon>Candidatus Viadribacter</taxon>
    </lineage>
</organism>
<dbReference type="InterPro" id="IPR051531">
    <property type="entry name" value="N-acetyltransferase"/>
</dbReference>
<dbReference type="STRING" id="1759059.ATE48_05215"/>
<dbReference type="InterPro" id="IPR000182">
    <property type="entry name" value="GNAT_dom"/>
</dbReference>
<dbReference type="InParanoid" id="A0A1B1AFP6"/>
<dbReference type="PANTHER" id="PTHR43792:SF16">
    <property type="entry name" value="N-ACETYLTRANSFERASE DOMAIN-CONTAINING PROTEIN"/>
    <property type="match status" value="1"/>
</dbReference>
<feature type="domain" description="N-acetyltransferase" evidence="1">
    <location>
        <begin position="10"/>
        <end position="153"/>
    </location>
</feature>
<dbReference type="Gene3D" id="3.40.630.30">
    <property type="match status" value="1"/>
</dbReference>
<name>A0A1B1AFP6_9PROT</name>
<dbReference type="RefSeq" id="WP_066768514.1">
    <property type="nucleotide sequence ID" value="NZ_CP013244.1"/>
</dbReference>
<protein>
    <submittedName>
        <fullName evidence="2">Acetyltransferase</fullName>
    </submittedName>
</protein>
<dbReference type="PANTHER" id="PTHR43792">
    <property type="entry name" value="GNAT FAMILY, PUTATIVE (AFU_ORTHOLOGUE AFUA_3G00765)-RELATED-RELATED"/>
    <property type="match status" value="1"/>
</dbReference>